<evidence type="ECO:0000313" key="2">
    <source>
        <dbReference type="Proteomes" id="UP000499080"/>
    </source>
</evidence>
<protein>
    <submittedName>
        <fullName evidence="1">Uncharacterized protein</fullName>
    </submittedName>
</protein>
<evidence type="ECO:0000313" key="1">
    <source>
        <dbReference type="EMBL" id="GBN08150.1"/>
    </source>
</evidence>
<gene>
    <name evidence="1" type="ORF">AVEN_1024_1</name>
</gene>
<accession>A0A4Y2L1J4</accession>
<dbReference type="OrthoDB" id="5326588at2759"/>
<dbReference type="AlphaFoldDB" id="A0A4Y2L1J4"/>
<keyword evidence="2" id="KW-1185">Reference proteome</keyword>
<dbReference type="EMBL" id="BGPR01005237">
    <property type="protein sequence ID" value="GBN08150.1"/>
    <property type="molecule type" value="Genomic_DNA"/>
</dbReference>
<comment type="caution">
    <text evidence="1">The sequence shown here is derived from an EMBL/GenBank/DDBJ whole genome shotgun (WGS) entry which is preliminary data.</text>
</comment>
<proteinExistence type="predicted"/>
<dbReference type="Proteomes" id="UP000499080">
    <property type="component" value="Unassembled WGS sequence"/>
</dbReference>
<sequence length="93" mass="10485">MHLNGMNIVMNMESRFPAMLVLWLGREFYRGHSGTPDLGDKSMSPENASLFSISLLGKEIYEKTSCVVTACRREYIRTAFGSGRVVVDPLERL</sequence>
<name>A0A4Y2L1J4_ARAVE</name>
<reference evidence="1 2" key="1">
    <citation type="journal article" date="2019" name="Sci. Rep.">
        <title>Orb-weaving spider Araneus ventricosus genome elucidates the spidroin gene catalogue.</title>
        <authorList>
            <person name="Kono N."/>
            <person name="Nakamura H."/>
            <person name="Ohtoshi R."/>
            <person name="Moran D.A.P."/>
            <person name="Shinohara A."/>
            <person name="Yoshida Y."/>
            <person name="Fujiwara M."/>
            <person name="Mori M."/>
            <person name="Tomita M."/>
            <person name="Arakawa K."/>
        </authorList>
    </citation>
    <scope>NUCLEOTIDE SEQUENCE [LARGE SCALE GENOMIC DNA]</scope>
</reference>
<organism evidence="1 2">
    <name type="scientific">Araneus ventricosus</name>
    <name type="common">Orbweaver spider</name>
    <name type="synonym">Epeira ventricosa</name>
    <dbReference type="NCBI Taxonomy" id="182803"/>
    <lineage>
        <taxon>Eukaryota</taxon>
        <taxon>Metazoa</taxon>
        <taxon>Ecdysozoa</taxon>
        <taxon>Arthropoda</taxon>
        <taxon>Chelicerata</taxon>
        <taxon>Arachnida</taxon>
        <taxon>Araneae</taxon>
        <taxon>Araneomorphae</taxon>
        <taxon>Entelegynae</taxon>
        <taxon>Araneoidea</taxon>
        <taxon>Araneidae</taxon>
        <taxon>Araneus</taxon>
    </lineage>
</organism>